<sequence>MVASRLAPPPPPGSILVKDVRDHIQEMVASEMGPIENAWKLEDCKYIPKAGLALLQEDIHKLLRKHFRGE</sequence>
<gene>
    <name evidence="1" type="primary">287</name>
</gene>
<organismHost>
    <name type="scientific">Pseudomonas aeruginosa</name>
    <dbReference type="NCBI Taxonomy" id="287"/>
</organismHost>
<protein>
    <submittedName>
        <fullName evidence="1">Uncharacterized protein 287</fullName>
    </submittedName>
</protein>
<evidence type="ECO:0000313" key="1">
    <source>
        <dbReference type="EMBL" id="AEH03710.1"/>
    </source>
</evidence>
<evidence type="ECO:0000313" key="2">
    <source>
        <dbReference type="Proteomes" id="UP000008388"/>
    </source>
</evidence>
<dbReference type="Proteomes" id="UP000008388">
    <property type="component" value="Segment"/>
</dbReference>
<name>F8SJC3_BPPA3</name>
<reference evidence="1 2" key="1">
    <citation type="journal article" date="2011" name="Microbiology">
        <title>The Pseudomonas aeruginosa generalized transducing phage phiPA3 is a new member of the phiKZ-like group of 'jumbo' phages, and infects model laboratory strains and clinical isolates from cystic fibrosis patients.</title>
        <authorList>
            <person name="Monson R."/>
            <person name="Foulds I."/>
            <person name="Foweraker J."/>
            <person name="Welch M."/>
            <person name="Salmond G.P."/>
        </authorList>
    </citation>
    <scope>NUCLEOTIDE SEQUENCE [LARGE SCALE GENOMIC DNA]</scope>
</reference>
<keyword evidence="2" id="KW-1185">Reference proteome</keyword>
<proteinExistence type="predicted"/>
<accession>F8SJC3</accession>
<dbReference type="EMBL" id="HQ630627">
    <property type="protein sequence ID" value="AEH03710.1"/>
    <property type="molecule type" value="Genomic_DNA"/>
</dbReference>
<dbReference type="RefSeq" id="YP_009217366.1">
    <property type="nucleotide sequence ID" value="NC_028999.1"/>
</dbReference>
<organism evidence="1 2">
    <name type="scientific">Pseudomonas phage PhiPA3</name>
    <name type="common">Pseudomonas aeruginosa phage PhiPA3</name>
    <dbReference type="NCBI Taxonomy" id="998086"/>
    <lineage>
        <taxon>Viruses</taxon>
        <taxon>Duplodnaviria</taxon>
        <taxon>Heunggongvirae</taxon>
        <taxon>Uroviricota</taxon>
        <taxon>Caudoviricetes</taxon>
        <taxon>Chimalliviridae</taxon>
        <taxon>Miltoncavirus</taxon>
        <taxon>Miltoncavirus PhiPA3</taxon>
    </lineage>
</organism>
<dbReference type="KEGG" id="vg:26643815"/>
<dbReference type="GeneID" id="26643815"/>